<dbReference type="OrthoDB" id="9803968at2"/>
<organism evidence="7 8">
    <name type="scientific">Lentzea jiangxiensis</name>
    <dbReference type="NCBI Taxonomy" id="641025"/>
    <lineage>
        <taxon>Bacteria</taxon>
        <taxon>Bacillati</taxon>
        <taxon>Actinomycetota</taxon>
        <taxon>Actinomycetes</taxon>
        <taxon>Pseudonocardiales</taxon>
        <taxon>Pseudonocardiaceae</taxon>
        <taxon>Lentzea</taxon>
    </lineage>
</organism>
<evidence type="ECO:0000256" key="1">
    <source>
        <dbReference type="ARBA" id="ARBA00006432"/>
    </source>
</evidence>
<evidence type="ECO:0000259" key="6">
    <source>
        <dbReference type="Pfam" id="PF13193"/>
    </source>
</evidence>
<dbReference type="PRINTS" id="PR00080">
    <property type="entry name" value="SDRFAMILY"/>
</dbReference>
<evidence type="ECO:0000256" key="3">
    <source>
        <dbReference type="ARBA" id="ARBA00022598"/>
    </source>
</evidence>
<dbReference type="Pfam" id="PF13193">
    <property type="entry name" value="AMP-binding_C"/>
    <property type="match status" value="1"/>
</dbReference>
<keyword evidence="8" id="KW-1185">Reference proteome</keyword>
<dbReference type="InterPro" id="IPR002347">
    <property type="entry name" value="SDR_fam"/>
</dbReference>
<protein>
    <submittedName>
        <fullName evidence="7">Acyl-CoA synthetase (AMP-forming)/AMP-acid ligase II</fullName>
    </submittedName>
</protein>
<gene>
    <name evidence="7" type="ORF">SAMN05421507_103501</name>
</gene>
<dbReference type="STRING" id="641025.SAMN05421507_103501"/>
<evidence type="ECO:0000313" key="8">
    <source>
        <dbReference type="Proteomes" id="UP000199691"/>
    </source>
</evidence>
<dbReference type="PROSITE" id="PS00061">
    <property type="entry name" value="ADH_SHORT"/>
    <property type="match status" value="1"/>
</dbReference>
<dbReference type="CDD" id="cd05233">
    <property type="entry name" value="SDR_c"/>
    <property type="match status" value="1"/>
</dbReference>
<dbReference type="Gene3D" id="3.40.50.720">
    <property type="entry name" value="NAD(P)-binding Rossmann-like Domain"/>
    <property type="match status" value="1"/>
</dbReference>
<comment type="similarity">
    <text evidence="2">Belongs to the short-chain dehydrogenases/reductases (SDR) family.</text>
</comment>
<feature type="region of interest" description="Disordered" evidence="4">
    <location>
        <begin position="726"/>
        <end position="753"/>
    </location>
</feature>
<evidence type="ECO:0000256" key="4">
    <source>
        <dbReference type="SAM" id="MobiDB-lite"/>
    </source>
</evidence>
<feature type="domain" description="AMP-binding enzyme C-terminal" evidence="6">
    <location>
        <begin position="402"/>
        <end position="475"/>
    </location>
</feature>
<sequence length="753" mass="77890">MTAAWEVPAGAHLGDYVLRPGAPDDDRLAVVDRSRGGRVEWTYGRLRAAVAGLAAWLRRSGVGDDDTVLVLTENSAEFVVAYHGVLAAGAVVLALDPRDTTERWRAAIDGTGAKALIAETALGPPEVPLPTVCVGALTSNGTPWDEAVATPPLPLSPPGGDRTAVLMSSSGTLGTPQLVAVSHRNLTANLGQIAHLHRVRGDDVVLSVPPLRHVYGMQMAMNPALRAGATLVIGATPFSAADFTRDVTEDGVSLAYLVPSVVTEIGAAGEPLPSLRLVVSGGAPLPSVDADRCAAVLGVPVVQGFGMTEAGCVSFSPDGVRVPPGSTGVLVPGTEVRFTGGADAESGELWLRGPQIARGAADADGWLRTGDLVSRDAHGFLRITGRAKALIKYKGHQVSPVELEEVVTSHPAVAEALVAGVPDLVAGEIPKAYVVLNEPVSLAEITAYVADRVSPHKRVRAIERVREIPRSSTGKRMRPPALRVLVTGGGRGLGRTFAEALAAAGLSVAVAGRHRDALVETVDGIRQAGGTATWVRLDVTDHDSVAGGVDQVVAELGGLDVLVNNAGVGGPIGPLWTVDEAEWVRAFEVGLFGAVRVTRAVLPSLTGRVVNVVSRAGAVGWPHASAYAATKAGLISVTASLAGELADSARVAVAFDPGLVDAGMTRSHLDRGRTGNRWEDDILAWTVKAQRSGRFTAAEDSAAALVSVVTGAADHAAGGCVRTEDVLPRPRLLPSAEPGEPDSIRPGRREVSS</sequence>
<reference evidence="8" key="1">
    <citation type="submission" date="2016-10" db="EMBL/GenBank/DDBJ databases">
        <authorList>
            <person name="Varghese N."/>
            <person name="Submissions S."/>
        </authorList>
    </citation>
    <scope>NUCLEOTIDE SEQUENCE [LARGE SCALE GENOMIC DNA]</scope>
    <source>
        <strain evidence="8">CGMCC 4.6609</strain>
    </source>
</reference>
<proteinExistence type="inferred from homology"/>
<accession>A0A1H0LYR3</accession>
<feature type="domain" description="AMP-dependent synthetase/ligase" evidence="5">
    <location>
        <begin position="26"/>
        <end position="359"/>
    </location>
</feature>
<dbReference type="Pfam" id="PF00106">
    <property type="entry name" value="adh_short"/>
    <property type="match status" value="1"/>
</dbReference>
<evidence type="ECO:0000256" key="2">
    <source>
        <dbReference type="ARBA" id="ARBA00006484"/>
    </source>
</evidence>
<dbReference type="AlphaFoldDB" id="A0A1H0LYR3"/>
<dbReference type="PRINTS" id="PR00081">
    <property type="entry name" value="GDHRDH"/>
</dbReference>
<dbReference type="PANTHER" id="PTHR24096">
    <property type="entry name" value="LONG-CHAIN-FATTY-ACID--COA LIGASE"/>
    <property type="match status" value="1"/>
</dbReference>
<evidence type="ECO:0000313" key="7">
    <source>
        <dbReference type="EMBL" id="SDO73116.1"/>
    </source>
</evidence>
<dbReference type="Pfam" id="PF00501">
    <property type="entry name" value="AMP-binding"/>
    <property type="match status" value="1"/>
</dbReference>
<keyword evidence="3 7" id="KW-0436">Ligase</keyword>
<dbReference type="Gene3D" id="3.30.300.30">
    <property type="match status" value="1"/>
</dbReference>
<dbReference type="PANTHER" id="PTHR24096:SF149">
    <property type="entry name" value="AMP-BINDING DOMAIN-CONTAINING PROTEIN-RELATED"/>
    <property type="match status" value="1"/>
</dbReference>
<dbReference type="SUPFAM" id="SSF56801">
    <property type="entry name" value="Acetyl-CoA synthetase-like"/>
    <property type="match status" value="1"/>
</dbReference>
<dbReference type="InterPro" id="IPR045851">
    <property type="entry name" value="AMP-bd_C_sf"/>
</dbReference>
<dbReference type="GO" id="GO:0016405">
    <property type="term" value="F:CoA-ligase activity"/>
    <property type="evidence" value="ECO:0007669"/>
    <property type="project" value="TreeGrafter"/>
</dbReference>
<comment type="similarity">
    <text evidence="1">Belongs to the ATP-dependent AMP-binding enzyme family.</text>
</comment>
<dbReference type="RefSeq" id="WP_090097174.1">
    <property type="nucleotide sequence ID" value="NZ_FNIX01000003.1"/>
</dbReference>
<dbReference type="Proteomes" id="UP000199691">
    <property type="component" value="Unassembled WGS sequence"/>
</dbReference>
<dbReference type="EMBL" id="FNIX01000003">
    <property type="protein sequence ID" value="SDO73116.1"/>
    <property type="molecule type" value="Genomic_DNA"/>
</dbReference>
<dbReference type="InterPro" id="IPR000873">
    <property type="entry name" value="AMP-dep_synth/lig_dom"/>
</dbReference>
<dbReference type="InterPro" id="IPR025110">
    <property type="entry name" value="AMP-bd_C"/>
</dbReference>
<dbReference type="InterPro" id="IPR036291">
    <property type="entry name" value="NAD(P)-bd_dom_sf"/>
</dbReference>
<name>A0A1H0LYR3_9PSEU</name>
<evidence type="ECO:0000259" key="5">
    <source>
        <dbReference type="Pfam" id="PF00501"/>
    </source>
</evidence>
<dbReference type="InterPro" id="IPR042099">
    <property type="entry name" value="ANL_N_sf"/>
</dbReference>
<dbReference type="InterPro" id="IPR020904">
    <property type="entry name" value="Sc_DH/Rdtase_CS"/>
</dbReference>
<dbReference type="Gene3D" id="3.40.50.12780">
    <property type="entry name" value="N-terminal domain of ligase-like"/>
    <property type="match status" value="1"/>
</dbReference>
<dbReference type="SUPFAM" id="SSF51735">
    <property type="entry name" value="NAD(P)-binding Rossmann-fold domains"/>
    <property type="match status" value="1"/>
</dbReference>
<feature type="compositionally biased region" description="Basic and acidic residues" evidence="4">
    <location>
        <begin position="742"/>
        <end position="753"/>
    </location>
</feature>